<dbReference type="AlphaFoldDB" id="E8M889"/>
<organism evidence="1 2">
    <name type="scientific">Vibrio sinaloensis DSM 21326</name>
    <dbReference type="NCBI Taxonomy" id="945550"/>
    <lineage>
        <taxon>Bacteria</taxon>
        <taxon>Pseudomonadati</taxon>
        <taxon>Pseudomonadota</taxon>
        <taxon>Gammaproteobacteria</taxon>
        <taxon>Vibrionales</taxon>
        <taxon>Vibrionaceae</taxon>
        <taxon>Vibrio</taxon>
        <taxon>Vibrio oreintalis group</taxon>
    </lineage>
</organism>
<protein>
    <submittedName>
        <fullName evidence="1">Uncharacterized protein</fullName>
    </submittedName>
</protein>
<evidence type="ECO:0000313" key="2">
    <source>
        <dbReference type="Proteomes" id="UP000006228"/>
    </source>
</evidence>
<evidence type="ECO:0000313" key="1">
    <source>
        <dbReference type="EMBL" id="EGA69781.1"/>
    </source>
</evidence>
<dbReference type="Proteomes" id="UP000006228">
    <property type="component" value="Unassembled WGS sequence"/>
</dbReference>
<gene>
    <name evidence="1" type="ORF">VISI1226_10104</name>
</gene>
<sequence length="60" mass="6711">MTSVFDILPCMIFVSSNHFQVVLTSRSFVLVEFKICILGIADADKGDPHKKENSKILTII</sequence>
<comment type="caution">
    <text evidence="1">The sequence shown here is derived from an EMBL/GenBank/DDBJ whole genome shotgun (WGS) entry which is preliminary data.</text>
</comment>
<proteinExistence type="predicted"/>
<accession>E8M889</accession>
<name>E8M889_PHOS4</name>
<reference evidence="1 2" key="1">
    <citation type="journal article" date="2012" name="Int. J. Syst. Evol. Microbiol.">
        <title>Vibrio caribbeanicus sp. nov., isolated from the marine sponge Scleritoderma cyanea.</title>
        <authorList>
            <person name="Hoffmann M."/>
            <person name="Monday S.R."/>
            <person name="Allard M.W."/>
            <person name="Strain E.A."/>
            <person name="Whittaker P."/>
            <person name="Naum M."/>
            <person name="McCarthy P.J."/>
            <person name="Lopez J.V."/>
            <person name="Fischer M."/>
            <person name="Brown E.W."/>
        </authorList>
    </citation>
    <scope>NUCLEOTIDE SEQUENCE [LARGE SCALE GENOMIC DNA]</scope>
    <source>
        <strain evidence="2">DSMZ 21326</strain>
    </source>
</reference>
<dbReference type="EMBL" id="AEVT01000073">
    <property type="protein sequence ID" value="EGA69781.1"/>
    <property type="molecule type" value="Genomic_DNA"/>
</dbReference>